<sequence>MSQFLLAGVRDALPLFERTLGGQGGMRLVWRFRCDSALPGKLAEGSCSDPPSFAGRVKSVVRWWRAVPGRLMALGSANLGLAGVIGEGVTGAVVGSSELEAGGHVDRGLGP</sequence>
<keyword evidence="2" id="KW-1185">Reference proteome</keyword>
<accession>A0A5C5X0R0</accession>
<evidence type="ECO:0000313" key="1">
    <source>
        <dbReference type="EMBL" id="TWT55871.1"/>
    </source>
</evidence>
<name>A0A5C5X0R0_9BACT</name>
<organism evidence="1 2">
    <name type="scientific">Allorhodopirellula solitaria</name>
    <dbReference type="NCBI Taxonomy" id="2527987"/>
    <lineage>
        <taxon>Bacteria</taxon>
        <taxon>Pseudomonadati</taxon>
        <taxon>Planctomycetota</taxon>
        <taxon>Planctomycetia</taxon>
        <taxon>Pirellulales</taxon>
        <taxon>Pirellulaceae</taxon>
        <taxon>Allorhodopirellula</taxon>
    </lineage>
</organism>
<dbReference type="EMBL" id="SJPK01000021">
    <property type="protein sequence ID" value="TWT55871.1"/>
    <property type="molecule type" value="Genomic_DNA"/>
</dbReference>
<evidence type="ECO:0000313" key="2">
    <source>
        <dbReference type="Proteomes" id="UP000318053"/>
    </source>
</evidence>
<dbReference type="Proteomes" id="UP000318053">
    <property type="component" value="Unassembled WGS sequence"/>
</dbReference>
<reference evidence="1 2" key="1">
    <citation type="submission" date="2019-02" db="EMBL/GenBank/DDBJ databases">
        <title>Deep-cultivation of Planctomycetes and their phenomic and genomic characterization uncovers novel biology.</title>
        <authorList>
            <person name="Wiegand S."/>
            <person name="Jogler M."/>
            <person name="Boedeker C."/>
            <person name="Pinto D."/>
            <person name="Vollmers J."/>
            <person name="Rivas-Marin E."/>
            <person name="Kohn T."/>
            <person name="Peeters S.H."/>
            <person name="Heuer A."/>
            <person name="Rast P."/>
            <person name="Oberbeckmann S."/>
            <person name="Bunk B."/>
            <person name="Jeske O."/>
            <person name="Meyerdierks A."/>
            <person name="Storesund J.E."/>
            <person name="Kallscheuer N."/>
            <person name="Luecker S."/>
            <person name="Lage O.M."/>
            <person name="Pohl T."/>
            <person name="Merkel B.J."/>
            <person name="Hornburger P."/>
            <person name="Mueller R.-W."/>
            <person name="Bruemmer F."/>
            <person name="Labrenz M."/>
            <person name="Spormann A.M."/>
            <person name="Op Den Camp H."/>
            <person name="Overmann J."/>
            <person name="Amann R."/>
            <person name="Jetten M.S.M."/>
            <person name="Mascher T."/>
            <person name="Medema M.H."/>
            <person name="Devos D.P."/>
            <person name="Kaster A.-K."/>
            <person name="Ovreas L."/>
            <person name="Rohde M."/>
            <person name="Galperin M.Y."/>
            <person name="Jogler C."/>
        </authorList>
    </citation>
    <scope>NUCLEOTIDE SEQUENCE [LARGE SCALE GENOMIC DNA]</scope>
    <source>
        <strain evidence="1 2">CA85</strain>
    </source>
</reference>
<comment type="caution">
    <text evidence="1">The sequence shown here is derived from an EMBL/GenBank/DDBJ whole genome shotgun (WGS) entry which is preliminary data.</text>
</comment>
<dbReference type="AlphaFoldDB" id="A0A5C5X0R0"/>
<proteinExistence type="predicted"/>
<protein>
    <submittedName>
        <fullName evidence="1">Uncharacterized protein</fullName>
    </submittedName>
</protein>
<gene>
    <name evidence="1" type="ORF">CA85_47690</name>
</gene>